<keyword evidence="1" id="KW-1133">Transmembrane helix</keyword>
<evidence type="ECO:0000313" key="3">
    <source>
        <dbReference type="Proteomes" id="UP000552097"/>
    </source>
</evidence>
<name>A0A7W9HQY4_9PSEU</name>
<keyword evidence="3" id="KW-1185">Reference proteome</keyword>
<protein>
    <submittedName>
        <fullName evidence="2">Uncharacterized protein</fullName>
    </submittedName>
</protein>
<accession>A0A7W9HQY4</accession>
<dbReference type="EMBL" id="JACHMO010000001">
    <property type="protein sequence ID" value="MBB5806541.1"/>
    <property type="molecule type" value="Genomic_DNA"/>
</dbReference>
<keyword evidence="1" id="KW-0472">Membrane</keyword>
<organism evidence="2 3">
    <name type="scientific">Saccharothrix ecbatanensis</name>
    <dbReference type="NCBI Taxonomy" id="1105145"/>
    <lineage>
        <taxon>Bacteria</taxon>
        <taxon>Bacillati</taxon>
        <taxon>Actinomycetota</taxon>
        <taxon>Actinomycetes</taxon>
        <taxon>Pseudonocardiales</taxon>
        <taxon>Pseudonocardiaceae</taxon>
        <taxon>Saccharothrix</taxon>
    </lineage>
</organism>
<keyword evidence="1" id="KW-0812">Transmembrane</keyword>
<proteinExistence type="predicted"/>
<evidence type="ECO:0000256" key="1">
    <source>
        <dbReference type="SAM" id="Phobius"/>
    </source>
</evidence>
<dbReference type="AlphaFoldDB" id="A0A7W9HQY4"/>
<gene>
    <name evidence="2" type="ORF">F4560_006309</name>
</gene>
<sequence>MNAPQYYQPFNYGPPPPPPKKKAGKIVAALVAVVVLAAGITAVIVLRSSDDPKATPTTTPVEDVRPPERNVLVQRIEEGPVTYGTTPAFDACAVLPRAGLADLGFPEDTTDYREAAYLPTSLTPDRATLSKVHDLDPLTDCGYWIRTGDRDDAYITLAIAQLPFNSMPSRRPGETPRSSGLDVVAEHEDDQFFAEIGNVDSRFAATLIMGRITGDVAGVPVATVFGKLTDLVAAALAKGPSSHSSYAFTGGYEALPFACDVLTAELFTELTGKPDSGRVEVDDTSAHETARDYHGIGRLPAIEQQCTRSSSDRFSTSRDASRILTVTFETFRTDAQAKSAHSYQCDPDNPAGAILGEPVPVDQEIGDAKPCVRPIEYLNYTFLIGRTSVRLRPNESWAGTDPDDFGREFAPVAKKLAEEVRERF</sequence>
<dbReference type="Proteomes" id="UP000552097">
    <property type="component" value="Unassembled WGS sequence"/>
</dbReference>
<evidence type="ECO:0000313" key="2">
    <source>
        <dbReference type="EMBL" id="MBB5806541.1"/>
    </source>
</evidence>
<dbReference type="RefSeq" id="WP_184926206.1">
    <property type="nucleotide sequence ID" value="NZ_JACHMO010000001.1"/>
</dbReference>
<comment type="caution">
    <text evidence="2">The sequence shown here is derived from an EMBL/GenBank/DDBJ whole genome shotgun (WGS) entry which is preliminary data.</text>
</comment>
<reference evidence="2 3" key="1">
    <citation type="submission" date="2020-08" db="EMBL/GenBank/DDBJ databases">
        <title>Sequencing the genomes of 1000 actinobacteria strains.</title>
        <authorList>
            <person name="Klenk H.-P."/>
        </authorList>
    </citation>
    <scope>NUCLEOTIDE SEQUENCE [LARGE SCALE GENOMIC DNA]</scope>
    <source>
        <strain evidence="2 3">DSM 45486</strain>
    </source>
</reference>
<feature type="transmembrane region" description="Helical" evidence="1">
    <location>
        <begin position="26"/>
        <end position="46"/>
    </location>
</feature>